<feature type="chain" id="PRO_5004025123" evidence="1">
    <location>
        <begin position="17"/>
        <end position="138"/>
    </location>
</feature>
<sequence length="138" mass="14397">MVMGLLLSCPFPLAASLITTLDPLAPTPNPAAPNLTSPGPLFLFWLFRGLDAGRAAPQSRAHGSLAGNRRRHAPRYPPYLLLSPSQPAASESASAASMSPWSLLPNHPRCSPIAAAAPSCLSCFLLLSLSCPLPPSCT</sequence>
<reference evidence="3" key="2">
    <citation type="journal article" date="2013" name="PLoS Genet.">
        <title>Comparative genome structure, secondary metabolite, and effector coding capacity across Cochliobolus pathogens.</title>
        <authorList>
            <person name="Condon B.J."/>
            <person name="Leng Y."/>
            <person name="Wu D."/>
            <person name="Bushley K.E."/>
            <person name="Ohm R.A."/>
            <person name="Otillar R."/>
            <person name="Martin J."/>
            <person name="Schackwitz W."/>
            <person name="Grimwood J."/>
            <person name="MohdZainudin N."/>
            <person name="Xue C."/>
            <person name="Wang R."/>
            <person name="Manning V.A."/>
            <person name="Dhillon B."/>
            <person name="Tu Z.J."/>
            <person name="Steffenson B.J."/>
            <person name="Salamov A."/>
            <person name="Sun H."/>
            <person name="Lowry S."/>
            <person name="LaButti K."/>
            <person name="Han J."/>
            <person name="Copeland A."/>
            <person name="Lindquist E."/>
            <person name="Barry K."/>
            <person name="Schmutz J."/>
            <person name="Baker S.E."/>
            <person name="Ciuffetti L.M."/>
            <person name="Grigoriev I.V."/>
            <person name="Zhong S."/>
            <person name="Turgeon B.G."/>
        </authorList>
    </citation>
    <scope>NUCLEOTIDE SEQUENCE [LARGE SCALE GENOMIC DNA]</scope>
    <source>
        <strain evidence="3">ND90Pr / ATCC 201652</strain>
    </source>
</reference>
<name>M2SN22_COCSN</name>
<dbReference type="Proteomes" id="UP000016934">
    <property type="component" value="Unassembled WGS sequence"/>
</dbReference>
<gene>
    <name evidence="2" type="ORF">COCSADRAFT_37475</name>
</gene>
<dbReference type="AlphaFoldDB" id="M2SN22"/>
<proteinExistence type="predicted"/>
<keyword evidence="1" id="KW-0732">Signal</keyword>
<evidence type="ECO:0000313" key="2">
    <source>
        <dbReference type="EMBL" id="EMD63705.1"/>
    </source>
</evidence>
<accession>M2SN22</accession>
<feature type="signal peptide" evidence="1">
    <location>
        <begin position="1"/>
        <end position="16"/>
    </location>
</feature>
<protein>
    <submittedName>
        <fullName evidence="2">Uncharacterized protein</fullName>
    </submittedName>
</protein>
<dbReference type="HOGENOM" id="CLU_1964732_0_0_1"/>
<dbReference type="EMBL" id="KB445644">
    <property type="protein sequence ID" value="EMD63705.1"/>
    <property type="molecule type" value="Genomic_DNA"/>
</dbReference>
<dbReference type="RefSeq" id="XP_007700433.1">
    <property type="nucleotide sequence ID" value="XM_007702243.1"/>
</dbReference>
<keyword evidence="3" id="KW-1185">Reference proteome</keyword>
<reference evidence="2 3" key="1">
    <citation type="journal article" date="2012" name="PLoS Pathog.">
        <title>Diverse lifestyles and strategies of plant pathogenesis encoded in the genomes of eighteen Dothideomycetes fungi.</title>
        <authorList>
            <person name="Ohm R.A."/>
            <person name="Feau N."/>
            <person name="Henrissat B."/>
            <person name="Schoch C.L."/>
            <person name="Horwitz B.A."/>
            <person name="Barry K.W."/>
            <person name="Condon B.J."/>
            <person name="Copeland A.C."/>
            <person name="Dhillon B."/>
            <person name="Glaser F."/>
            <person name="Hesse C.N."/>
            <person name="Kosti I."/>
            <person name="LaButti K."/>
            <person name="Lindquist E.A."/>
            <person name="Lucas S."/>
            <person name="Salamov A.A."/>
            <person name="Bradshaw R.E."/>
            <person name="Ciuffetti L."/>
            <person name="Hamelin R.C."/>
            <person name="Kema G.H.J."/>
            <person name="Lawrence C."/>
            <person name="Scott J.A."/>
            <person name="Spatafora J.W."/>
            <person name="Turgeon B.G."/>
            <person name="de Wit P.J.G.M."/>
            <person name="Zhong S."/>
            <person name="Goodwin S.B."/>
            <person name="Grigoriev I.V."/>
        </authorList>
    </citation>
    <scope>NUCLEOTIDE SEQUENCE [LARGE SCALE GENOMIC DNA]</scope>
    <source>
        <strain evidence="3">ND90Pr / ATCC 201652</strain>
    </source>
</reference>
<evidence type="ECO:0000256" key="1">
    <source>
        <dbReference type="SAM" id="SignalP"/>
    </source>
</evidence>
<organism evidence="2 3">
    <name type="scientific">Cochliobolus sativus (strain ND90Pr / ATCC 201652)</name>
    <name type="common">Common root rot and spot blotch fungus</name>
    <name type="synonym">Bipolaris sorokiniana</name>
    <dbReference type="NCBI Taxonomy" id="665912"/>
    <lineage>
        <taxon>Eukaryota</taxon>
        <taxon>Fungi</taxon>
        <taxon>Dikarya</taxon>
        <taxon>Ascomycota</taxon>
        <taxon>Pezizomycotina</taxon>
        <taxon>Dothideomycetes</taxon>
        <taxon>Pleosporomycetidae</taxon>
        <taxon>Pleosporales</taxon>
        <taxon>Pleosporineae</taxon>
        <taxon>Pleosporaceae</taxon>
        <taxon>Bipolaris</taxon>
    </lineage>
</organism>
<dbReference type="GeneID" id="19138993"/>
<evidence type="ECO:0000313" key="3">
    <source>
        <dbReference type="Proteomes" id="UP000016934"/>
    </source>
</evidence>
<dbReference type="KEGG" id="bsc:COCSADRAFT_37475"/>